<proteinExistence type="predicted"/>
<dbReference type="InterPro" id="IPR007210">
    <property type="entry name" value="ABC_Gly_betaine_transp_sub-bd"/>
</dbReference>
<protein>
    <submittedName>
        <fullName evidence="7">Glycine betaine ABC transporter substrate-binding protein</fullName>
    </submittedName>
</protein>
<dbReference type="EMBL" id="BAAAOP010000005">
    <property type="protein sequence ID" value="GAA2187975.1"/>
    <property type="molecule type" value="Genomic_DNA"/>
</dbReference>
<keyword evidence="2" id="KW-0813">Transport</keyword>
<evidence type="ECO:0000313" key="7">
    <source>
        <dbReference type="EMBL" id="GAA2187975.1"/>
    </source>
</evidence>
<evidence type="ECO:0000256" key="5">
    <source>
        <dbReference type="SAM" id="SignalP"/>
    </source>
</evidence>
<evidence type="ECO:0000313" key="8">
    <source>
        <dbReference type="Proteomes" id="UP001501084"/>
    </source>
</evidence>
<dbReference type="Proteomes" id="UP001501084">
    <property type="component" value="Unassembled WGS sequence"/>
</dbReference>
<dbReference type="Gene3D" id="3.40.190.100">
    <property type="entry name" value="Glycine betaine-binding periplasmic protein, domain 2"/>
    <property type="match status" value="1"/>
</dbReference>
<keyword evidence="3" id="KW-1003">Cell membrane</keyword>
<dbReference type="PANTHER" id="PTHR47737">
    <property type="entry name" value="GLYCINE BETAINE/PROLINE BETAINE TRANSPORT SYSTEM PERMEASE PROTEIN PROW"/>
    <property type="match status" value="1"/>
</dbReference>
<dbReference type="SUPFAM" id="SSF53850">
    <property type="entry name" value="Periplasmic binding protein-like II"/>
    <property type="match status" value="1"/>
</dbReference>
<keyword evidence="5" id="KW-0732">Signal</keyword>
<reference evidence="7 8" key="1">
    <citation type="journal article" date="2019" name="Int. J. Syst. Evol. Microbiol.">
        <title>The Global Catalogue of Microorganisms (GCM) 10K type strain sequencing project: providing services to taxonomists for standard genome sequencing and annotation.</title>
        <authorList>
            <consortium name="The Broad Institute Genomics Platform"/>
            <consortium name="The Broad Institute Genome Sequencing Center for Infectious Disease"/>
            <person name="Wu L."/>
            <person name="Ma J."/>
        </authorList>
    </citation>
    <scope>NUCLEOTIDE SEQUENCE [LARGE SCALE GENOMIC DNA]</scope>
    <source>
        <strain evidence="7 8">JCM 14919</strain>
    </source>
</reference>
<feature type="chain" id="PRO_5046060306" evidence="5">
    <location>
        <begin position="22"/>
        <end position="296"/>
    </location>
</feature>
<dbReference type="Gene3D" id="3.40.190.10">
    <property type="entry name" value="Periplasmic binding protein-like II"/>
    <property type="match status" value="1"/>
</dbReference>
<evidence type="ECO:0000256" key="1">
    <source>
        <dbReference type="ARBA" id="ARBA00004236"/>
    </source>
</evidence>
<evidence type="ECO:0000256" key="3">
    <source>
        <dbReference type="ARBA" id="ARBA00022475"/>
    </source>
</evidence>
<name>A0ABN3B5E3_9MICO</name>
<evidence type="ECO:0000256" key="4">
    <source>
        <dbReference type="ARBA" id="ARBA00023136"/>
    </source>
</evidence>
<comment type="subcellular location">
    <subcellularLocation>
        <location evidence="1">Cell membrane</location>
    </subcellularLocation>
</comment>
<sequence>MQFRTLTSALALTAAAALALAGCSAEDAADASADSITIGYVPSWSDGKTSGFLLKDQFEKLGYDVEMQELTEAAVLYTSLAEGSIDVFSGAWTERTQAEYVAGREDDFEDLGTWYDNGTITLSVPDYVDITSLEELAPSADRFDGKIIGIEPSAGQMKHTEEVGMPAYGLDSEFSLVSSSTAAMLASVSDAVETGDDIVVTSWRPFWANEVYGLRDLEDPKGVMGTPEGIHVLATQGFTERFSDAADYAADFKLNDEAFSTLENAMTNEYEVGEEAEAVDAWIDQHPDAFPGLLAE</sequence>
<gene>
    <name evidence="7" type="ORF">GCM10009786_15130</name>
</gene>
<dbReference type="PROSITE" id="PS51257">
    <property type="entry name" value="PROKAR_LIPOPROTEIN"/>
    <property type="match status" value="1"/>
</dbReference>
<keyword evidence="8" id="KW-1185">Reference proteome</keyword>
<evidence type="ECO:0000259" key="6">
    <source>
        <dbReference type="Pfam" id="PF04069"/>
    </source>
</evidence>
<keyword evidence="4" id="KW-0472">Membrane</keyword>
<dbReference type="Pfam" id="PF04069">
    <property type="entry name" value="OpuAC"/>
    <property type="match status" value="1"/>
</dbReference>
<organism evidence="7 8">
    <name type="scientific">Leucobacter alluvii</name>
    <dbReference type="NCBI Taxonomy" id="340321"/>
    <lineage>
        <taxon>Bacteria</taxon>
        <taxon>Bacillati</taxon>
        <taxon>Actinomycetota</taxon>
        <taxon>Actinomycetes</taxon>
        <taxon>Micrococcales</taxon>
        <taxon>Microbacteriaceae</taxon>
        <taxon>Leucobacter</taxon>
    </lineage>
</organism>
<feature type="signal peptide" evidence="5">
    <location>
        <begin position="1"/>
        <end position="21"/>
    </location>
</feature>
<dbReference type="RefSeq" id="WP_346057903.1">
    <property type="nucleotide sequence ID" value="NZ_BAAAOP010000005.1"/>
</dbReference>
<dbReference type="CDD" id="cd13639">
    <property type="entry name" value="PBP2_OpuAC_like"/>
    <property type="match status" value="1"/>
</dbReference>
<feature type="domain" description="ABC-type glycine betaine transport system substrate-binding" evidence="6">
    <location>
        <begin position="35"/>
        <end position="285"/>
    </location>
</feature>
<accession>A0ABN3B5E3</accession>
<comment type="caution">
    <text evidence="7">The sequence shown here is derived from an EMBL/GenBank/DDBJ whole genome shotgun (WGS) entry which is preliminary data.</text>
</comment>
<dbReference type="PANTHER" id="PTHR47737:SF1">
    <property type="entry name" value="GLYCINE BETAINE_PROLINE BETAINE TRANSPORT SYSTEM PERMEASE PROTEIN PROW"/>
    <property type="match status" value="1"/>
</dbReference>
<evidence type="ECO:0000256" key="2">
    <source>
        <dbReference type="ARBA" id="ARBA00022448"/>
    </source>
</evidence>